<evidence type="ECO:0000313" key="1">
    <source>
        <dbReference type="EMBL" id="RPA78303.1"/>
    </source>
</evidence>
<keyword evidence="2" id="KW-1185">Reference proteome</keyword>
<accession>A0A3N4HWR3</accession>
<name>A0A3N4HWR3_ASCIM</name>
<protein>
    <submittedName>
        <fullName evidence="1">Uncharacterized protein</fullName>
    </submittedName>
</protein>
<proteinExistence type="predicted"/>
<gene>
    <name evidence="1" type="ORF">BJ508DRAFT_157211</name>
</gene>
<evidence type="ECO:0000313" key="2">
    <source>
        <dbReference type="Proteomes" id="UP000275078"/>
    </source>
</evidence>
<dbReference type="AlphaFoldDB" id="A0A3N4HWR3"/>
<dbReference type="Proteomes" id="UP000275078">
    <property type="component" value="Unassembled WGS sequence"/>
</dbReference>
<dbReference type="EMBL" id="ML119713">
    <property type="protein sequence ID" value="RPA78303.1"/>
    <property type="molecule type" value="Genomic_DNA"/>
</dbReference>
<sequence>MSGKAKNVGPTSAETMEVRVTEFDAHYPHTEGYESEDFESGDHAFEYHNSKGESEDDKVDEAKYSEIVSLHQAVWQKCISFHTASAALYSSLAAKGYGIATSEAYVDRESVEYRAGFALFALSSCVIQLFSTTDYFMVHDHDTVRVLREKEERILGVRKVILAELHPVKLGLVVIADGGVDHDVSVEYTGTAEQFEKNKLGPQIIELKEGYATLLRLATA</sequence>
<reference evidence="1 2" key="1">
    <citation type="journal article" date="2018" name="Nat. Ecol. Evol.">
        <title>Pezizomycetes genomes reveal the molecular basis of ectomycorrhizal truffle lifestyle.</title>
        <authorList>
            <person name="Murat C."/>
            <person name="Payen T."/>
            <person name="Noel B."/>
            <person name="Kuo A."/>
            <person name="Morin E."/>
            <person name="Chen J."/>
            <person name="Kohler A."/>
            <person name="Krizsan K."/>
            <person name="Balestrini R."/>
            <person name="Da Silva C."/>
            <person name="Montanini B."/>
            <person name="Hainaut M."/>
            <person name="Levati E."/>
            <person name="Barry K.W."/>
            <person name="Belfiori B."/>
            <person name="Cichocki N."/>
            <person name="Clum A."/>
            <person name="Dockter R.B."/>
            <person name="Fauchery L."/>
            <person name="Guy J."/>
            <person name="Iotti M."/>
            <person name="Le Tacon F."/>
            <person name="Lindquist E.A."/>
            <person name="Lipzen A."/>
            <person name="Malagnac F."/>
            <person name="Mello A."/>
            <person name="Molinier V."/>
            <person name="Miyauchi S."/>
            <person name="Poulain J."/>
            <person name="Riccioni C."/>
            <person name="Rubini A."/>
            <person name="Sitrit Y."/>
            <person name="Splivallo R."/>
            <person name="Traeger S."/>
            <person name="Wang M."/>
            <person name="Zifcakova L."/>
            <person name="Wipf D."/>
            <person name="Zambonelli A."/>
            <person name="Paolocci F."/>
            <person name="Nowrousian M."/>
            <person name="Ottonello S."/>
            <person name="Baldrian P."/>
            <person name="Spatafora J.W."/>
            <person name="Henrissat B."/>
            <person name="Nagy L.G."/>
            <person name="Aury J.M."/>
            <person name="Wincker P."/>
            <person name="Grigoriev I.V."/>
            <person name="Bonfante P."/>
            <person name="Martin F.M."/>
        </authorList>
    </citation>
    <scope>NUCLEOTIDE SEQUENCE [LARGE SCALE GENOMIC DNA]</scope>
    <source>
        <strain evidence="1 2">RN42</strain>
    </source>
</reference>
<organism evidence="1 2">
    <name type="scientific">Ascobolus immersus RN42</name>
    <dbReference type="NCBI Taxonomy" id="1160509"/>
    <lineage>
        <taxon>Eukaryota</taxon>
        <taxon>Fungi</taxon>
        <taxon>Dikarya</taxon>
        <taxon>Ascomycota</taxon>
        <taxon>Pezizomycotina</taxon>
        <taxon>Pezizomycetes</taxon>
        <taxon>Pezizales</taxon>
        <taxon>Ascobolaceae</taxon>
        <taxon>Ascobolus</taxon>
    </lineage>
</organism>